<dbReference type="Proteomes" id="UP000682134">
    <property type="component" value="Unassembled WGS sequence"/>
</dbReference>
<dbReference type="PROSITE" id="PS51186">
    <property type="entry name" value="GNAT"/>
    <property type="match status" value="1"/>
</dbReference>
<organism evidence="2 3">
    <name type="scientific">Gottfriedia endophytica</name>
    <dbReference type="NCBI Taxonomy" id="2820819"/>
    <lineage>
        <taxon>Bacteria</taxon>
        <taxon>Bacillati</taxon>
        <taxon>Bacillota</taxon>
        <taxon>Bacilli</taxon>
        <taxon>Bacillales</taxon>
        <taxon>Bacillaceae</taxon>
        <taxon>Gottfriedia</taxon>
    </lineage>
</organism>
<dbReference type="Gene3D" id="3.40.630.30">
    <property type="match status" value="1"/>
</dbReference>
<dbReference type="AlphaFoldDB" id="A0A940NJH1"/>
<sequence>MQITTERLILTAFNLENYKKITETYTGKHIINYIEKLKNDSELLGWGVWYVTLAESNQIIGDLGFKGKPDEKGSVEVGYGIVPEMQNKGIATEAVNMIVNWAFSSPSVQKVVAECLEDNIPSIKVLEKIGMKKTNAADGMIYWEKQR</sequence>
<evidence type="ECO:0000259" key="1">
    <source>
        <dbReference type="PROSITE" id="PS51186"/>
    </source>
</evidence>
<dbReference type="RefSeq" id="WP_209401135.1">
    <property type="nucleotide sequence ID" value="NZ_JAGIYQ010000001.1"/>
</dbReference>
<dbReference type="Pfam" id="PF13302">
    <property type="entry name" value="Acetyltransf_3"/>
    <property type="match status" value="1"/>
</dbReference>
<keyword evidence="3" id="KW-1185">Reference proteome</keyword>
<dbReference type="PANTHER" id="PTHR43792">
    <property type="entry name" value="GNAT FAMILY, PUTATIVE (AFU_ORTHOLOGUE AFUA_3G00765)-RELATED-RELATED"/>
    <property type="match status" value="1"/>
</dbReference>
<proteinExistence type="predicted"/>
<comment type="caution">
    <text evidence="2">The sequence shown here is derived from an EMBL/GenBank/DDBJ whole genome shotgun (WGS) entry which is preliminary data.</text>
</comment>
<dbReference type="InterPro" id="IPR000182">
    <property type="entry name" value="GNAT_dom"/>
</dbReference>
<dbReference type="EMBL" id="JAGIYQ010000001">
    <property type="protein sequence ID" value="MBP0723606.1"/>
    <property type="molecule type" value="Genomic_DNA"/>
</dbReference>
<evidence type="ECO:0000313" key="3">
    <source>
        <dbReference type="Proteomes" id="UP000682134"/>
    </source>
</evidence>
<accession>A0A940NJH1</accession>
<dbReference type="SUPFAM" id="SSF55729">
    <property type="entry name" value="Acyl-CoA N-acyltransferases (Nat)"/>
    <property type="match status" value="1"/>
</dbReference>
<protein>
    <submittedName>
        <fullName evidence="2">GNAT family N-acetyltransferase</fullName>
    </submittedName>
</protein>
<reference evidence="2" key="1">
    <citation type="submission" date="2021-04" db="EMBL/GenBank/DDBJ databases">
        <title>Genome seq and assembly of Bacillus sp.</title>
        <authorList>
            <person name="Chhetri G."/>
        </authorList>
    </citation>
    <scope>NUCLEOTIDE SEQUENCE</scope>
    <source>
        <strain evidence="2">RG28</strain>
    </source>
</reference>
<name>A0A940NJH1_9BACI</name>
<dbReference type="InterPro" id="IPR016181">
    <property type="entry name" value="Acyl_CoA_acyltransferase"/>
</dbReference>
<gene>
    <name evidence="2" type="ORF">J5Y03_00225</name>
</gene>
<evidence type="ECO:0000313" key="2">
    <source>
        <dbReference type="EMBL" id="MBP0723606.1"/>
    </source>
</evidence>
<dbReference type="InterPro" id="IPR051531">
    <property type="entry name" value="N-acetyltransferase"/>
</dbReference>
<dbReference type="CDD" id="cd04301">
    <property type="entry name" value="NAT_SF"/>
    <property type="match status" value="1"/>
</dbReference>
<dbReference type="PANTHER" id="PTHR43792:SF13">
    <property type="entry name" value="ACETYLTRANSFERASE"/>
    <property type="match status" value="1"/>
</dbReference>
<dbReference type="GO" id="GO:0016747">
    <property type="term" value="F:acyltransferase activity, transferring groups other than amino-acyl groups"/>
    <property type="evidence" value="ECO:0007669"/>
    <property type="project" value="InterPro"/>
</dbReference>
<feature type="domain" description="N-acetyltransferase" evidence="1">
    <location>
        <begin position="1"/>
        <end position="147"/>
    </location>
</feature>